<keyword evidence="3" id="KW-1185">Reference proteome</keyword>
<dbReference type="OrthoDB" id="4157141at2759"/>
<reference evidence="2 3" key="1">
    <citation type="submission" date="2015-01" db="EMBL/GenBank/DDBJ databases">
        <title>The Genome Sequence of Fonsecaea multimorphosa CBS 102226.</title>
        <authorList>
            <consortium name="The Broad Institute Genomics Platform"/>
            <person name="Cuomo C."/>
            <person name="de Hoog S."/>
            <person name="Gorbushina A."/>
            <person name="Stielow B."/>
            <person name="Teixiera M."/>
            <person name="Abouelleil A."/>
            <person name="Chapman S.B."/>
            <person name="Priest M."/>
            <person name="Young S.K."/>
            <person name="Wortman J."/>
            <person name="Nusbaum C."/>
            <person name="Birren B."/>
        </authorList>
    </citation>
    <scope>NUCLEOTIDE SEQUENCE [LARGE SCALE GENOMIC DNA]</scope>
    <source>
        <strain evidence="2 3">CBS 102226</strain>
    </source>
</reference>
<organism evidence="2 3">
    <name type="scientific">Fonsecaea multimorphosa CBS 102226</name>
    <dbReference type="NCBI Taxonomy" id="1442371"/>
    <lineage>
        <taxon>Eukaryota</taxon>
        <taxon>Fungi</taxon>
        <taxon>Dikarya</taxon>
        <taxon>Ascomycota</taxon>
        <taxon>Pezizomycotina</taxon>
        <taxon>Eurotiomycetes</taxon>
        <taxon>Chaetothyriomycetidae</taxon>
        <taxon>Chaetothyriales</taxon>
        <taxon>Herpotrichiellaceae</taxon>
        <taxon>Fonsecaea</taxon>
    </lineage>
</organism>
<dbReference type="EMBL" id="KN848093">
    <property type="protein sequence ID" value="KIX93502.1"/>
    <property type="molecule type" value="Genomic_DNA"/>
</dbReference>
<gene>
    <name evidence="2" type="ORF">Z520_10680</name>
</gene>
<evidence type="ECO:0000313" key="3">
    <source>
        <dbReference type="Proteomes" id="UP000053411"/>
    </source>
</evidence>
<dbReference type="VEuPathDB" id="FungiDB:Z520_10680"/>
<name>A0A0D2JJW4_9EURO</name>
<dbReference type="GeneID" id="27716426"/>
<protein>
    <submittedName>
        <fullName evidence="2">Uncharacterized protein</fullName>
    </submittedName>
</protein>
<sequence>MPPPASSDTIKPSRHHTWSTTSVKSGSTSGRHDHHRHQQHDHQQQQYGQPRTAARKEADAATVQRWLDRREPTQEDVLDRVARAFGPVNDRRGREAKMKMKMKL</sequence>
<dbReference type="Proteomes" id="UP000053411">
    <property type="component" value="Unassembled WGS sequence"/>
</dbReference>
<dbReference type="AlphaFoldDB" id="A0A0D2JJW4"/>
<accession>A0A0D2JJW4</accession>
<dbReference type="RefSeq" id="XP_016627625.1">
    <property type="nucleotide sequence ID" value="XM_016781172.1"/>
</dbReference>
<evidence type="ECO:0000256" key="1">
    <source>
        <dbReference type="SAM" id="MobiDB-lite"/>
    </source>
</evidence>
<evidence type="ECO:0000313" key="2">
    <source>
        <dbReference type="EMBL" id="KIX93502.1"/>
    </source>
</evidence>
<proteinExistence type="predicted"/>
<feature type="compositionally biased region" description="Low complexity" evidence="1">
    <location>
        <begin position="18"/>
        <end position="29"/>
    </location>
</feature>
<feature type="region of interest" description="Disordered" evidence="1">
    <location>
        <begin position="1"/>
        <end position="73"/>
    </location>
</feature>
<feature type="compositionally biased region" description="Polar residues" evidence="1">
    <location>
        <begin position="1"/>
        <end position="10"/>
    </location>
</feature>